<organism evidence="1 2">
    <name type="scientific">Sphingomonas molluscorum</name>
    <dbReference type="NCBI Taxonomy" id="418184"/>
    <lineage>
        <taxon>Bacteria</taxon>
        <taxon>Pseudomonadati</taxon>
        <taxon>Pseudomonadota</taxon>
        <taxon>Alphaproteobacteria</taxon>
        <taxon>Sphingomonadales</taxon>
        <taxon>Sphingomonadaceae</taxon>
        <taxon>Sphingomonas</taxon>
    </lineage>
</organism>
<gene>
    <name evidence="1" type="ORF">WH159_14990</name>
</gene>
<dbReference type="InterPro" id="IPR006905">
    <property type="entry name" value="Flavin_halogenase"/>
</dbReference>
<dbReference type="EMBL" id="JBBGZA010000001">
    <property type="protein sequence ID" value="MEJ5095835.1"/>
    <property type="molecule type" value="Genomic_DNA"/>
</dbReference>
<reference evidence="1 2" key="1">
    <citation type="submission" date="2023-12" db="EMBL/GenBank/DDBJ databases">
        <title>Gut-associated functions are favored during microbiome assembly across C. elegans life.</title>
        <authorList>
            <person name="Zimmermann J."/>
        </authorList>
    </citation>
    <scope>NUCLEOTIDE SEQUENCE [LARGE SCALE GENOMIC DNA]</scope>
    <source>
        <strain evidence="1 2">JUb134</strain>
    </source>
</reference>
<dbReference type="Gene3D" id="3.50.50.60">
    <property type="entry name" value="FAD/NAD(P)-binding domain"/>
    <property type="match status" value="1"/>
</dbReference>
<dbReference type="Proteomes" id="UP001380365">
    <property type="component" value="Unassembled WGS sequence"/>
</dbReference>
<dbReference type="RefSeq" id="WP_132884474.1">
    <property type="nucleotide sequence ID" value="NZ_JBBGZA010000001.1"/>
</dbReference>
<proteinExistence type="predicted"/>
<sequence>MTATGVNRAPALRSVVVVGHGVVARTAALALARGTPGASVTLVPAPIAPGALADWFPTLLASGRDAPQLWGTTGDALLRAGVATPRLAAAFDAWPRNGRWLHPEGSPTRMAGPGATHARWMNAEPHADVPTFEAMFPATAMLDAGTFAIEPSAPLAEADHALCLDPRRLVEWLSPRLRAAGVVTASAPFARVTLDGRGRVDAIQLHDGCAITGDLIVDASGPPALIAGASRTDWLDWSDPLPEDRMLIAAATDQTPSMVDRYRLLPFGWDASWPFPVRPLRAVAYRGGSCTDDDARAALGADLDSGAIPIAPGRRAEAWRGNCVAIGEASVQPGPLRLAGFTLAQAQLSLLLDLLPARDMPRSIVTAYNVRAAARADRLRDWLAAHRCEGAGATPNDLPALAATLTRFRRNGGLPHFDEETASEAAWHAVLIGQGVRAARAVPPVIGDDTRLFAMAARAAAARMVEAAGALPSLSELRNR</sequence>
<dbReference type="Pfam" id="PF04820">
    <property type="entry name" value="Trp_halogenase"/>
    <property type="match status" value="1"/>
</dbReference>
<keyword evidence="2" id="KW-1185">Reference proteome</keyword>
<evidence type="ECO:0000313" key="1">
    <source>
        <dbReference type="EMBL" id="MEJ5095835.1"/>
    </source>
</evidence>
<dbReference type="InterPro" id="IPR036188">
    <property type="entry name" value="FAD/NAD-bd_sf"/>
</dbReference>
<evidence type="ECO:0000313" key="2">
    <source>
        <dbReference type="Proteomes" id="UP001380365"/>
    </source>
</evidence>
<protein>
    <submittedName>
        <fullName evidence="1">Tryptophan 7-halogenase</fullName>
    </submittedName>
</protein>
<accession>A0ABU8Q8G4</accession>
<comment type="caution">
    <text evidence="1">The sequence shown here is derived from an EMBL/GenBank/DDBJ whole genome shotgun (WGS) entry which is preliminary data.</text>
</comment>
<dbReference type="SUPFAM" id="SSF51905">
    <property type="entry name" value="FAD/NAD(P)-binding domain"/>
    <property type="match status" value="1"/>
</dbReference>
<name>A0ABU8Q8G4_9SPHN</name>